<name>A0A917QDJ2_9ACTN</name>
<reference evidence="2" key="2">
    <citation type="submission" date="2020-09" db="EMBL/GenBank/DDBJ databases">
        <authorList>
            <person name="Sun Q."/>
            <person name="Ohkuma M."/>
        </authorList>
    </citation>
    <scope>NUCLEOTIDE SEQUENCE</scope>
    <source>
        <strain evidence="2">JCM 3035</strain>
    </source>
</reference>
<reference evidence="2" key="1">
    <citation type="journal article" date="2014" name="Int. J. Syst. Evol. Microbiol.">
        <title>Complete genome sequence of Corynebacterium casei LMG S-19264T (=DSM 44701T), isolated from a smear-ripened cheese.</title>
        <authorList>
            <consortium name="US DOE Joint Genome Institute (JGI-PGF)"/>
            <person name="Walter F."/>
            <person name="Albersmeier A."/>
            <person name="Kalinowski J."/>
            <person name="Ruckert C."/>
        </authorList>
    </citation>
    <scope>NUCLEOTIDE SEQUENCE</scope>
    <source>
        <strain evidence="2">JCM 3035</strain>
    </source>
</reference>
<sequence length="45" mass="4622">MALAIGALTARDSAARYAALVLLIALVMTGHLAPAGRRPAVIRAH</sequence>
<evidence type="ECO:0000313" key="2">
    <source>
        <dbReference type="EMBL" id="GGK45385.1"/>
    </source>
</evidence>
<evidence type="ECO:0000313" key="3">
    <source>
        <dbReference type="Proteomes" id="UP000637788"/>
    </source>
</evidence>
<gene>
    <name evidence="2" type="ORF">GCM10010094_01370</name>
</gene>
<dbReference type="AlphaFoldDB" id="A0A917QDJ2"/>
<dbReference type="RefSeq" id="WP_189319948.1">
    <property type="nucleotide sequence ID" value="NZ_BMPQ01000001.1"/>
</dbReference>
<keyword evidence="3" id="KW-1185">Reference proteome</keyword>
<dbReference type="EMBL" id="BMPQ01000001">
    <property type="protein sequence ID" value="GGK45385.1"/>
    <property type="molecule type" value="Genomic_DNA"/>
</dbReference>
<organism evidence="2 3">
    <name type="scientific">Streptomyces flaveus</name>
    <dbReference type="NCBI Taxonomy" id="66370"/>
    <lineage>
        <taxon>Bacteria</taxon>
        <taxon>Bacillati</taxon>
        <taxon>Actinomycetota</taxon>
        <taxon>Actinomycetes</taxon>
        <taxon>Kitasatosporales</taxon>
        <taxon>Streptomycetaceae</taxon>
        <taxon>Streptomyces</taxon>
        <taxon>Streptomyces aurantiacus group</taxon>
    </lineage>
</organism>
<keyword evidence="1" id="KW-0812">Transmembrane</keyword>
<proteinExistence type="predicted"/>
<evidence type="ECO:0000256" key="1">
    <source>
        <dbReference type="SAM" id="Phobius"/>
    </source>
</evidence>
<protein>
    <submittedName>
        <fullName evidence="2">Uncharacterized protein</fullName>
    </submittedName>
</protein>
<accession>A0A917QDJ2</accession>
<comment type="caution">
    <text evidence="2">The sequence shown here is derived from an EMBL/GenBank/DDBJ whole genome shotgun (WGS) entry which is preliminary data.</text>
</comment>
<keyword evidence="1" id="KW-0472">Membrane</keyword>
<feature type="transmembrane region" description="Helical" evidence="1">
    <location>
        <begin position="14"/>
        <end position="33"/>
    </location>
</feature>
<keyword evidence="1" id="KW-1133">Transmembrane helix</keyword>
<dbReference type="Proteomes" id="UP000637788">
    <property type="component" value="Unassembled WGS sequence"/>
</dbReference>